<keyword evidence="2" id="KW-1185">Reference proteome</keyword>
<name>A0A1A8ZAT7_9ACTN</name>
<dbReference type="PATRIC" id="fig|261654.4.peg.1519"/>
<reference evidence="2" key="1">
    <citation type="submission" date="2016-06" db="EMBL/GenBank/DDBJ databases">
        <authorList>
            <person name="Varghese N."/>
            <person name="Submissions Spin"/>
        </authorList>
    </citation>
    <scope>NUCLEOTIDE SEQUENCE [LARGE SCALE GENOMIC DNA]</scope>
    <source>
        <strain evidence="2">DSM 44815</strain>
    </source>
</reference>
<dbReference type="OrthoDB" id="3387960at2"/>
<gene>
    <name evidence="1" type="ORF">GA0070611_1492</name>
</gene>
<dbReference type="Proteomes" id="UP000199385">
    <property type="component" value="Chromosome I"/>
</dbReference>
<protein>
    <submittedName>
        <fullName evidence="1">Uncharacterized protein</fullName>
    </submittedName>
</protein>
<accession>A0A1A8ZAT7</accession>
<dbReference type="AlphaFoldDB" id="A0A1A8ZAT7"/>
<evidence type="ECO:0000313" key="2">
    <source>
        <dbReference type="Proteomes" id="UP000199385"/>
    </source>
</evidence>
<sequence>MGARRRPRTGALVLLAVLAVGAAPVAREVLRPVTEEVSVVAYDRTADPRVIVALFEAHPDLVPHRVTADEDTGRVVLHVVLRPPSRWWWSGDDHAVSRRIRVRLDAPLADREVIDGRLGTPVPER</sequence>
<proteinExistence type="predicted"/>
<evidence type="ECO:0000313" key="1">
    <source>
        <dbReference type="EMBL" id="SBT41084.1"/>
    </source>
</evidence>
<dbReference type="STRING" id="261654.GA0070611_1492"/>
<dbReference type="RefSeq" id="WP_157740250.1">
    <property type="nucleotide sequence ID" value="NZ_LT594323.1"/>
</dbReference>
<dbReference type="EMBL" id="LT594323">
    <property type="protein sequence ID" value="SBT41084.1"/>
    <property type="molecule type" value="Genomic_DNA"/>
</dbReference>
<organism evidence="1 2">
    <name type="scientific">Micromonospora auratinigra</name>
    <dbReference type="NCBI Taxonomy" id="261654"/>
    <lineage>
        <taxon>Bacteria</taxon>
        <taxon>Bacillati</taxon>
        <taxon>Actinomycetota</taxon>
        <taxon>Actinomycetes</taxon>
        <taxon>Micromonosporales</taxon>
        <taxon>Micromonosporaceae</taxon>
        <taxon>Micromonospora</taxon>
    </lineage>
</organism>